<protein>
    <recommendedName>
        <fullName evidence="1">Glycine N-acyltransferase-like protein</fullName>
        <ecNumber evidence="1">2.3.1.-</ecNumber>
    </recommendedName>
</protein>
<evidence type="ECO:0000259" key="2">
    <source>
        <dbReference type="Pfam" id="PF00583"/>
    </source>
</evidence>
<dbReference type="PANTHER" id="PTHR15298">
    <property type="entry name" value="L-COA N-ACYLTRANSFERASE-RELATED"/>
    <property type="match status" value="1"/>
</dbReference>
<keyword evidence="1" id="KW-0012">Acyltransferase</keyword>
<dbReference type="CDD" id="cd04301">
    <property type="entry name" value="NAT_SF"/>
    <property type="match status" value="1"/>
</dbReference>
<dbReference type="GO" id="GO:0005739">
    <property type="term" value="C:mitochondrion"/>
    <property type="evidence" value="ECO:0007669"/>
    <property type="project" value="InterPro"/>
</dbReference>
<dbReference type="Pfam" id="PF00583">
    <property type="entry name" value="Acetyltransf_1"/>
    <property type="match status" value="1"/>
</dbReference>
<dbReference type="EC" id="2.3.1.-" evidence="1"/>
<keyword evidence="1" id="KW-0808">Transferase</keyword>
<dbReference type="Gene3D" id="3.40.630.30">
    <property type="match status" value="1"/>
</dbReference>
<accession>A0AAF3J387</accession>
<organism evidence="3 4">
    <name type="scientific">Mesorhabditis belari</name>
    <dbReference type="NCBI Taxonomy" id="2138241"/>
    <lineage>
        <taxon>Eukaryota</taxon>
        <taxon>Metazoa</taxon>
        <taxon>Ecdysozoa</taxon>
        <taxon>Nematoda</taxon>
        <taxon>Chromadorea</taxon>
        <taxon>Rhabditida</taxon>
        <taxon>Rhabditina</taxon>
        <taxon>Rhabditomorpha</taxon>
        <taxon>Rhabditoidea</taxon>
        <taxon>Rhabditidae</taxon>
        <taxon>Mesorhabditinae</taxon>
        <taxon>Mesorhabditis</taxon>
    </lineage>
</organism>
<dbReference type="InterPro" id="IPR010313">
    <property type="entry name" value="Glycine_N-acyltransferase"/>
</dbReference>
<dbReference type="SUPFAM" id="SSF55729">
    <property type="entry name" value="Acyl-CoA N-acyltransferases (Nat)"/>
    <property type="match status" value="1"/>
</dbReference>
<dbReference type="GO" id="GO:0047961">
    <property type="term" value="F:glycine N-acyltransferase activity"/>
    <property type="evidence" value="ECO:0007669"/>
    <property type="project" value="InterPro"/>
</dbReference>
<proteinExistence type="inferred from homology"/>
<dbReference type="PANTHER" id="PTHR15298:SF1">
    <property type="entry name" value="GLYCINE N-ACYLTRANSFERASE-LIKE PROTEIN"/>
    <property type="match status" value="1"/>
</dbReference>
<feature type="domain" description="N-acetyltransferase" evidence="2">
    <location>
        <begin position="83"/>
        <end position="164"/>
    </location>
</feature>
<dbReference type="AlphaFoldDB" id="A0AAF3J387"/>
<evidence type="ECO:0000313" key="4">
    <source>
        <dbReference type="WBParaSite" id="MBELARI_LOCUS13436"/>
    </source>
</evidence>
<evidence type="ECO:0000313" key="3">
    <source>
        <dbReference type="Proteomes" id="UP000887575"/>
    </source>
</evidence>
<dbReference type="WBParaSite" id="MBELARI_LOCUS13436">
    <property type="protein sequence ID" value="MBELARI_LOCUS13436"/>
    <property type="gene ID" value="MBELARI_LOCUS13436"/>
</dbReference>
<reference evidence="4" key="1">
    <citation type="submission" date="2024-02" db="UniProtKB">
        <authorList>
            <consortium name="WormBaseParasite"/>
        </authorList>
    </citation>
    <scope>IDENTIFICATION</scope>
</reference>
<keyword evidence="3" id="KW-1185">Reference proteome</keyword>
<dbReference type="InterPro" id="IPR000182">
    <property type="entry name" value="GNAT_dom"/>
</dbReference>
<dbReference type="Proteomes" id="UP000887575">
    <property type="component" value="Unassembled WGS sequence"/>
</dbReference>
<evidence type="ECO:0000256" key="1">
    <source>
        <dbReference type="RuleBase" id="RU368002"/>
    </source>
</evidence>
<name>A0AAF3J387_9BILA</name>
<comment type="similarity">
    <text evidence="1">Belongs to the glycine N-acyltransferase family.</text>
</comment>
<dbReference type="InterPro" id="IPR016181">
    <property type="entry name" value="Acyl_CoA_acyltransferase"/>
</dbReference>
<sequence>MANSELVILWGDAETVEKLKPHLLHSHNFSSSSDPHCFDCLNMIPRGAKFVEKPLENGFFLDSLNEKDANFVASKWRYSAKDEAQRIKHRIHDLPSICIRSKSDNSLIGWVMVDHRGMVQHLHVLPEYRGKGIRSILMEKIGEKVYENPMGIKPFYCVDEENDVMMKWIPKGHWVLNSSGAHQKILFTAIYPRK</sequence>